<name>A0A937CYY8_9HYPH</name>
<dbReference type="Proteomes" id="UP000605848">
    <property type="component" value="Unassembled WGS sequence"/>
</dbReference>
<keyword evidence="2" id="KW-1185">Reference proteome</keyword>
<gene>
    <name evidence="1" type="ORF">JKG68_26965</name>
</gene>
<dbReference type="AlphaFoldDB" id="A0A937CYY8"/>
<proteinExistence type="predicted"/>
<evidence type="ECO:0000313" key="2">
    <source>
        <dbReference type="Proteomes" id="UP000605848"/>
    </source>
</evidence>
<dbReference type="RefSeq" id="WP_202064948.1">
    <property type="nucleotide sequence ID" value="NZ_JAEQMY010000091.1"/>
</dbReference>
<evidence type="ECO:0000313" key="1">
    <source>
        <dbReference type="EMBL" id="MBL0407563.1"/>
    </source>
</evidence>
<organism evidence="1 2">
    <name type="scientific">Microvirga aerilata</name>
    <dbReference type="NCBI Taxonomy" id="670292"/>
    <lineage>
        <taxon>Bacteria</taxon>
        <taxon>Pseudomonadati</taxon>
        <taxon>Pseudomonadota</taxon>
        <taxon>Alphaproteobacteria</taxon>
        <taxon>Hyphomicrobiales</taxon>
        <taxon>Methylobacteriaceae</taxon>
        <taxon>Microvirga</taxon>
    </lineage>
</organism>
<dbReference type="EMBL" id="JAEQMY010000091">
    <property type="protein sequence ID" value="MBL0407563.1"/>
    <property type="molecule type" value="Genomic_DNA"/>
</dbReference>
<sequence>MSNFVARGAPTRQAVIRNTAARAGLLEGESERIAGRMRTALIKAAKERSGITSDTELLEYALSRVALEDTFAETLTSLRGSVSPDLDLEF</sequence>
<protein>
    <submittedName>
        <fullName evidence="1">Uncharacterized protein</fullName>
    </submittedName>
</protein>
<comment type="caution">
    <text evidence="1">The sequence shown here is derived from an EMBL/GenBank/DDBJ whole genome shotgun (WGS) entry which is preliminary data.</text>
</comment>
<reference evidence="1" key="1">
    <citation type="submission" date="2021-01" db="EMBL/GenBank/DDBJ databases">
        <title>Microvirga sp.</title>
        <authorList>
            <person name="Kim M.K."/>
        </authorList>
    </citation>
    <scope>NUCLEOTIDE SEQUENCE</scope>
    <source>
        <strain evidence="1">5420S-16</strain>
    </source>
</reference>
<accession>A0A937CYY8</accession>